<comment type="caution">
    <text evidence="2">The sequence shown here is derived from an EMBL/GenBank/DDBJ whole genome shotgun (WGS) entry which is preliminary data.</text>
</comment>
<proteinExistence type="predicted"/>
<dbReference type="Pfam" id="PF11658">
    <property type="entry name" value="CBP_BcsG"/>
    <property type="match status" value="1"/>
</dbReference>
<keyword evidence="2" id="KW-0808">Transferase</keyword>
<protein>
    <submittedName>
        <fullName evidence="2">Cellulose biosynthesis protein BcsG</fullName>
        <ecNumber evidence="2">2.7.8.-</ecNumber>
    </submittedName>
</protein>
<dbReference type="EMBL" id="SEZJ01000002">
    <property type="protein sequence ID" value="RYU48008.1"/>
    <property type="molecule type" value="Genomic_DNA"/>
</dbReference>
<evidence type="ECO:0000313" key="3">
    <source>
        <dbReference type="Proteomes" id="UP000293465"/>
    </source>
</evidence>
<dbReference type="RefSeq" id="WP_130086254.1">
    <property type="nucleotide sequence ID" value="NZ_SEZJ01000002.1"/>
</dbReference>
<name>A0A4Q5KNB0_9GAMM</name>
<keyword evidence="1" id="KW-0472">Membrane</keyword>
<accession>A0A4Q5KNB0</accession>
<sequence>MKTNTLQHPLYGLGWWNIYFIIKIGLFTQDIIRFHPLENFAFVAFLLLPLKPRALKIIRQCIAVPIGLWLMHFDSFLPPLNRLWGQIGQLLQFNLSYLIELAGRFISPQAFLALFVLIFAYYFLNQVFRISVFVILALVYISLPQSIFNSQAKETVIAQQPTITQTTTPSQQSIDESGPVNDAVLNQAKELFFKNEAQRRVTFPSVAPSTKFDLLFLSICSVAWDDIEIAGLENHPLFKEFDVMFDNFSAATSYSGPAVIRLLRASCGQETHQELFSAPSSKQCFLFDNLAKLGFQENLLLNHDGKFDDFLGLLKEDGDLQAPLMSQAGLEQYQSAFDGSPIYRDKEVLTRWLGNRENAQDSSVVALYNTISLHDGNRIIRASGKVGLVSYKLRLKNLLDDLYDFFQTLKASKRNVVVMLVPEHGAGMRGDKMQIAGMREIPSSTIVHTPVGMKIFGENTTRTGDTVHINAESSYLAVSALVSRILAQDIYSQKTFDPKVLTQGLPKTKMVAQNSGTTVMEYNNKPYVSLDGSTWSEYPTK</sequence>
<dbReference type="EC" id="2.7.8.-" evidence="2"/>
<gene>
    <name evidence="2" type="primary">bcsG</name>
    <name evidence="2" type="ORF">ERW49_02840</name>
</gene>
<evidence type="ECO:0000313" key="2">
    <source>
        <dbReference type="EMBL" id="RYU48008.1"/>
    </source>
</evidence>
<dbReference type="NCBIfam" id="TIGR03368">
    <property type="entry name" value="cellulose_yhjU"/>
    <property type="match status" value="1"/>
</dbReference>
<organism evidence="2 3">
    <name type="scientific">Aliivibrio finisterrensis</name>
    <dbReference type="NCBI Taxonomy" id="511998"/>
    <lineage>
        <taxon>Bacteria</taxon>
        <taxon>Pseudomonadati</taxon>
        <taxon>Pseudomonadota</taxon>
        <taxon>Gammaproteobacteria</taxon>
        <taxon>Vibrionales</taxon>
        <taxon>Vibrionaceae</taxon>
        <taxon>Aliivibrio</taxon>
    </lineage>
</organism>
<dbReference type="InterPro" id="IPR017744">
    <property type="entry name" value="BcsG"/>
</dbReference>
<dbReference type="OrthoDB" id="6965261at2"/>
<keyword evidence="1" id="KW-0812">Transmembrane</keyword>
<dbReference type="AlphaFoldDB" id="A0A4Q5KNB0"/>
<reference evidence="2 3" key="1">
    <citation type="submission" date="2019-02" db="EMBL/GenBank/DDBJ databases">
        <title>Genome sequences of Aliivibrio finisterrensis strains from farmed Atlantic salmon.</title>
        <authorList>
            <person name="Bowman J.P."/>
        </authorList>
    </citation>
    <scope>NUCLEOTIDE SEQUENCE [LARGE SCALE GENOMIC DNA]</scope>
    <source>
        <strain evidence="2 3">A32</strain>
    </source>
</reference>
<dbReference type="GeneID" id="56273955"/>
<feature type="transmembrane region" description="Helical" evidence="1">
    <location>
        <begin position="130"/>
        <end position="148"/>
    </location>
</feature>
<feature type="transmembrane region" description="Helical" evidence="1">
    <location>
        <begin position="101"/>
        <end position="123"/>
    </location>
</feature>
<feature type="transmembrane region" description="Helical" evidence="1">
    <location>
        <begin position="9"/>
        <end position="26"/>
    </location>
</feature>
<evidence type="ECO:0000256" key="1">
    <source>
        <dbReference type="SAM" id="Phobius"/>
    </source>
</evidence>
<keyword evidence="1" id="KW-1133">Transmembrane helix</keyword>
<dbReference type="Proteomes" id="UP000293465">
    <property type="component" value="Unassembled WGS sequence"/>
</dbReference>
<dbReference type="GO" id="GO:0016740">
    <property type="term" value="F:transferase activity"/>
    <property type="evidence" value="ECO:0007669"/>
    <property type="project" value="UniProtKB-KW"/>
</dbReference>